<dbReference type="Pfam" id="PF03018">
    <property type="entry name" value="Dirigent"/>
    <property type="match status" value="1"/>
</dbReference>
<dbReference type="PANTHER" id="PTHR21495">
    <property type="entry name" value="NUCLEOPORIN-RELATED"/>
    <property type="match status" value="1"/>
</dbReference>
<dbReference type="Gene3D" id="2.40.480.10">
    <property type="entry name" value="Allene oxide cyclase-like"/>
    <property type="match status" value="1"/>
</dbReference>
<keyword evidence="4" id="KW-0052">Apoplast</keyword>
<protein>
    <recommendedName>
        <fullName evidence="4">Dirigent protein</fullName>
    </recommendedName>
</protein>
<evidence type="ECO:0000256" key="2">
    <source>
        <dbReference type="ARBA" id="ARBA00011738"/>
    </source>
</evidence>
<evidence type="ECO:0000256" key="4">
    <source>
        <dbReference type="RuleBase" id="RU363099"/>
    </source>
</evidence>
<dbReference type="InterPro" id="IPR004265">
    <property type="entry name" value="Dirigent"/>
</dbReference>
<dbReference type="Proteomes" id="UP001161247">
    <property type="component" value="Chromosome 3"/>
</dbReference>
<dbReference type="EMBL" id="OX459120">
    <property type="protein sequence ID" value="CAI9097436.1"/>
    <property type="molecule type" value="Genomic_DNA"/>
</dbReference>
<reference evidence="5" key="1">
    <citation type="submission" date="2023-03" db="EMBL/GenBank/DDBJ databases">
        <authorList>
            <person name="Julca I."/>
        </authorList>
    </citation>
    <scope>NUCLEOTIDE SEQUENCE</scope>
</reference>
<keyword evidence="4" id="KW-0732">Signal</keyword>
<dbReference type="InterPro" id="IPR044859">
    <property type="entry name" value="Allene_oxi_cyc_Dirigent"/>
</dbReference>
<evidence type="ECO:0000313" key="6">
    <source>
        <dbReference type="Proteomes" id="UP001161247"/>
    </source>
</evidence>
<dbReference type="AlphaFoldDB" id="A0AAV1CPC2"/>
<feature type="signal peptide" evidence="4">
    <location>
        <begin position="1"/>
        <end position="20"/>
    </location>
</feature>
<organism evidence="5 6">
    <name type="scientific">Oldenlandia corymbosa var. corymbosa</name>
    <dbReference type="NCBI Taxonomy" id="529605"/>
    <lineage>
        <taxon>Eukaryota</taxon>
        <taxon>Viridiplantae</taxon>
        <taxon>Streptophyta</taxon>
        <taxon>Embryophyta</taxon>
        <taxon>Tracheophyta</taxon>
        <taxon>Spermatophyta</taxon>
        <taxon>Magnoliopsida</taxon>
        <taxon>eudicotyledons</taxon>
        <taxon>Gunneridae</taxon>
        <taxon>Pentapetalae</taxon>
        <taxon>asterids</taxon>
        <taxon>lamiids</taxon>
        <taxon>Gentianales</taxon>
        <taxon>Rubiaceae</taxon>
        <taxon>Rubioideae</taxon>
        <taxon>Spermacoceae</taxon>
        <taxon>Hedyotis-Oldenlandia complex</taxon>
        <taxon>Oldenlandia</taxon>
    </lineage>
</organism>
<evidence type="ECO:0000256" key="3">
    <source>
        <dbReference type="ARBA" id="ARBA00022525"/>
    </source>
</evidence>
<evidence type="ECO:0000313" key="5">
    <source>
        <dbReference type="EMBL" id="CAI9097436.1"/>
    </source>
</evidence>
<dbReference type="GO" id="GO:0009699">
    <property type="term" value="P:phenylpropanoid biosynthetic process"/>
    <property type="evidence" value="ECO:0007669"/>
    <property type="project" value="UniProtKB-ARBA"/>
</dbReference>
<dbReference type="GO" id="GO:0048046">
    <property type="term" value="C:apoplast"/>
    <property type="evidence" value="ECO:0007669"/>
    <property type="project" value="UniProtKB-SubCell"/>
</dbReference>
<evidence type="ECO:0000256" key="1">
    <source>
        <dbReference type="ARBA" id="ARBA00010746"/>
    </source>
</evidence>
<sequence length="188" mass="20614">MKRLVLLVILTTLFNSHVQSQDEVTKWAKIVKKGKEELVTYKLEFYFHDIFTGKNPSAARIAEASVTNSSKNLFGAVFMVDDRLTVGPDLNSKLVGRARGMYGSAGQSEADIIMMMSCMFLDGIYNGSSFSVMSINHVLNPVREMSIVGGTGLFRLGRGYAILRTYSFDSTTGDTVVGYNVTISAPAE</sequence>
<keyword evidence="6" id="KW-1185">Reference proteome</keyword>
<comment type="subcellular location">
    <subcellularLocation>
        <location evidence="4">Secreted</location>
        <location evidence="4">Extracellular space</location>
        <location evidence="4">Apoplast</location>
    </subcellularLocation>
</comment>
<keyword evidence="3 4" id="KW-0964">Secreted</keyword>
<comment type="similarity">
    <text evidence="1 4">Belongs to the plant dirigent protein family.</text>
</comment>
<accession>A0AAV1CPC2</accession>
<comment type="subunit">
    <text evidence="2 4">Homodimer.</text>
</comment>
<comment type="function">
    <text evidence="4">Dirigent proteins impart stereoselectivity on the phenoxy radical-coupling reaction, yielding optically active lignans from two molecules of coniferyl alcohol in the biosynthesis of lignans, flavonolignans, and alkaloids and thus plays a central role in plant secondary metabolism.</text>
</comment>
<name>A0AAV1CPC2_OLDCO</name>
<feature type="chain" id="PRO_5043087106" description="Dirigent protein" evidence="4">
    <location>
        <begin position="21"/>
        <end position="188"/>
    </location>
</feature>
<proteinExistence type="inferred from homology"/>
<gene>
    <name evidence="5" type="ORF">OLC1_LOCUS7922</name>
</gene>